<sequence>MATTGDPIDGRQAEQALGAAHAAQAAARAAGSTRSRGHTLGQGLTCAVGFTTLGLSGISSQWSGRLLTVGVLSLAAFLVLVWLGAHHGGTTPWFDRRREADKRAWLLPLAPVAVGLVAAVPYGAPGWLIGFGLASGVEYLLRATRTGTA</sequence>
<keyword evidence="1" id="KW-1133">Transmembrane helix</keyword>
<dbReference type="EMBL" id="MCGQ01000008">
    <property type="protein sequence ID" value="OXY97718.1"/>
    <property type="molecule type" value="Genomic_DNA"/>
</dbReference>
<proteinExistence type="predicted"/>
<reference evidence="2 3" key="1">
    <citation type="submission" date="2016-07" db="EMBL/GenBank/DDBJ databases">
        <title>Draft genome of Streptomyces diastatochromogenes.</title>
        <authorList>
            <person name="Podduturi R."/>
            <person name="Lukassen M.B."/>
            <person name="Clausen N."/>
            <person name="Nielsen J.L."/>
            <person name="Jorgensen N.O."/>
        </authorList>
    </citation>
    <scope>NUCLEOTIDE SEQUENCE [LARGE SCALE GENOMIC DNA]</scope>
    <source>
        <strain evidence="2 3">DSM 40608</strain>
    </source>
</reference>
<accession>A0A233SPY7</accession>
<evidence type="ECO:0000313" key="2">
    <source>
        <dbReference type="EMBL" id="OXY97718.1"/>
    </source>
</evidence>
<dbReference type="AlphaFoldDB" id="A0A233SPY7"/>
<feature type="transmembrane region" description="Helical" evidence="1">
    <location>
        <begin position="62"/>
        <end position="83"/>
    </location>
</feature>
<evidence type="ECO:0000313" key="3">
    <source>
        <dbReference type="Proteomes" id="UP000215483"/>
    </source>
</evidence>
<keyword evidence="1" id="KW-0472">Membrane</keyword>
<comment type="caution">
    <text evidence="2">The sequence shown here is derived from an EMBL/GenBank/DDBJ whole genome shotgun (WGS) entry which is preliminary data.</text>
</comment>
<dbReference type="RefSeq" id="WP_094215956.1">
    <property type="nucleotide sequence ID" value="NZ_MCGQ01000008.1"/>
</dbReference>
<feature type="transmembrane region" description="Helical" evidence="1">
    <location>
        <begin position="104"/>
        <end position="124"/>
    </location>
</feature>
<name>A0A233SPY7_STRDA</name>
<keyword evidence="3" id="KW-1185">Reference proteome</keyword>
<protein>
    <submittedName>
        <fullName evidence="2">Uncharacterized protein</fullName>
    </submittedName>
</protein>
<gene>
    <name evidence="2" type="ORF">BEK98_09260</name>
</gene>
<keyword evidence="1" id="KW-0812">Transmembrane</keyword>
<evidence type="ECO:0000256" key="1">
    <source>
        <dbReference type="SAM" id="Phobius"/>
    </source>
</evidence>
<dbReference type="Proteomes" id="UP000215483">
    <property type="component" value="Unassembled WGS sequence"/>
</dbReference>
<organism evidence="2 3">
    <name type="scientific">Streptomyces diastatochromogenes</name>
    <dbReference type="NCBI Taxonomy" id="42236"/>
    <lineage>
        <taxon>Bacteria</taxon>
        <taxon>Bacillati</taxon>
        <taxon>Actinomycetota</taxon>
        <taxon>Actinomycetes</taxon>
        <taxon>Kitasatosporales</taxon>
        <taxon>Streptomycetaceae</taxon>
        <taxon>Streptomyces</taxon>
    </lineage>
</organism>
<dbReference type="OrthoDB" id="4217880at2"/>